<dbReference type="GO" id="GO:0009306">
    <property type="term" value="P:protein secretion"/>
    <property type="evidence" value="ECO:0007669"/>
    <property type="project" value="InterPro"/>
</dbReference>
<evidence type="ECO:0000256" key="1">
    <source>
        <dbReference type="ARBA" id="ARBA00004117"/>
    </source>
</evidence>
<dbReference type="AlphaFoldDB" id="A0A3B1CFN1"/>
<dbReference type="GO" id="GO:0005886">
    <property type="term" value="C:plasma membrane"/>
    <property type="evidence" value="ECO:0007669"/>
    <property type="project" value="UniProtKB-SubCell"/>
</dbReference>
<keyword evidence="8" id="KW-0975">Bacterial flagellum</keyword>
<name>A0A3B1CFN1_9ZZZZ</name>
<evidence type="ECO:0000256" key="9">
    <source>
        <dbReference type="SAM" id="Phobius"/>
    </source>
</evidence>
<evidence type="ECO:0000256" key="5">
    <source>
        <dbReference type="ARBA" id="ARBA00022692"/>
    </source>
</evidence>
<dbReference type="PANTHER" id="PTHR34040">
    <property type="entry name" value="FLAGELLAR BIOSYNTHETIC PROTEIN FLIQ"/>
    <property type="match status" value="1"/>
</dbReference>
<evidence type="ECO:0000256" key="3">
    <source>
        <dbReference type="ARBA" id="ARBA00021718"/>
    </source>
</evidence>
<protein>
    <recommendedName>
        <fullName evidence="3">Flagellar biosynthetic protein FliQ</fullName>
    </recommendedName>
</protein>
<accession>A0A3B1CFN1</accession>
<evidence type="ECO:0000313" key="10">
    <source>
        <dbReference type="EMBL" id="VAX21470.1"/>
    </source>
</evidence>
<keyword evidence="5 9" id="KW-0812">Transmembrane</keyword>
<keyword evidence="10" id="KW-0282">Flagellum</keyword>
<gene>
    <name evidence="10" type="ORF">MNBD_NITROSPINAE02-2103</name>
</gene>
<evidence type="ECO:0000256" key="6">
    <source>
        <dbReference type="ARBA" id="ARBA00022989"/>
    </source>
</evidence>
<dbReference type="GO" id="GO:0044780">
    <property type="term" value="P:bacterial-type flagellum assembly"/>
    <property type="evidence" value="ECO:0007669"/>
    <property type="project" value="InterPro"/>
</dbReference>
<dbReference type="InterPro" id="IPR006305">
    <property type="entry name" value="FliQ"/>
</dbReference>
<comment type="subcellular location">
    <subcellularLocation>
        <location evidence="1">Bacterial flagellum basal body</location>
    </subcellularLocation>
    <subcellularLocation>
        <location evidence="2">Cell membrane</location>
        <topology evidence="2">Multi-pass membrane protein</topology>
    </subcellularLocation>
</comment>
<dbReference type="NCBIfam" id="TIGR01402">
    <property type="entry name" value="fliQ"/>
    <property type="match status" value="1"/>
</dbReference>
<dbReference type="PIRSF" id="PIRSF004669">
    <property type="entry name" value="FliQ"/>
    <property type="match status" value="1"/>
</dbReference>
<reference evidence="10" key="1">
    <citation type="submission" date="2018-06" db="EMBL/GenBank/DDBJ databases">
        <authorList>
            <person name="Zhirakovskaya E."/>
        </authorList>
    </citation>
    <scope>NUCLEOTIDE SEQUENCE</scope>
</reference>
<dbReference type="Pfam" id="PF01313">
    <property type="entry name" value="Bac_export_3"/>
    <property type="match status" value="1"/>
</dbReference>
<keyword evidence="10" id="KW-0966">Cell projection</keyword>
<dbReference type="GO" id="GO:0009425">
    <property type="term" value="C:bacterial-type flagellum basal body"/>
    <property type="evidence" value="ECO:0007669"/>
    <property type="project" value="UniProtKB-SubCell"/>
</dbReference>
<evidence type="ECO:0000256" key="8">
    <source>
        <dbReference type="ARBA" id="ARBA00023143"/>
    </source>
</evidence>
<sequence>MVTPDFVVSFAAEGLKMAILIAAPMLGFGLVVGLVVSVFQAVTSIQEMTLTFIPKILAVMASIFIFFPWMIQMMISYTSKIILNIPMYIR</sequence>
<keyword evidence="6 9" id="KW-1133">Transmembrane helix</keyword>
<evidence type="ECO:0000256" key="4">
    <source>
        <dbReference type="ARBA" id="ARBA00022475"/>
    </source>
</evidence>
<dbReference type="PRINTS" id="PR00952">
    <property type="entry name" value="TYPE3IMQPROT"/>
</dbReference>
<proteinExistence type="predicted"/>
<dbReference type="PANTHER" id="PTHR34040:SF2">
    <property type="entry name" value="FLAGELLAR BIOSYNTHETIC PROTEIN FLIQ"/>
    <property type="match status" value="1"/>
</dbReference>
<evidence type="ECO:0000256" key="2">
    <source>
        <dbReference type="ARBA" id="ARBA00004651"/>
    </source>
</evidence>
<dbReference type="InterPro" id="IPR002191">
    <property type="entry name" value="Bac_export_3"/>
</dbReference>
<keyword evidence="4" id="KW-1003">Cell membrane</keyword>
<evidence type="ECO:0000256" key="7">
    <source>
        <dbReference type="ARBA" id="ARBA00023136"/>
    </source>
</evidence>
<dbReference type="EMBL" id="UOGE01000066">
    <property type="protein sequence ID" value="VAX21470.1"/>
    <property type="molecule type" value="Genomic_DNA"/>
</dbReference>
<feature type="transmembrane region" description="Helical" evidence="9">
    <location>
        <begin position="18"/>
        <end position="40"/>
    </location>
</feature>
<keyword evidence="7 9" id="KW-0472">Membrane</keyword>
<organism evidence="10">
    <name type="scientific">hydrothermal vent metagenome</name>
    <dbReference type="NCBI Taxonomy" id="652676"/>
    <lineage>
        <taxon>unclassified sequences</taxon>
        <taxon>metagenomes</taxon>
        <taxon>ecological metagenomes</taxon>
    </lineage>
</organism>
<keyword evidence="10" id="KW-0969">Cilium</keyword>
<feature type="transmembrane region" description="Helical" evidence="9">
    <location>
        <begin position="52"/>
        <end position="71"/>
    </location>
</feature>